<name>A0A812B3X9_ACAPH</name>
<feature type="domain" description="Fibronectin type-III" evidence="14">
    <location>
        <begin position="322"/>
        <end position="411"/>
    </location>
</feature>
<dbReference type="CDD" id="cd00063">
    <property type="entry name" value="FN3"/>
    <property type="match status" value="5"/>
</dbReference>
<dbReference type="OrthoDB" id="6272991at2759"/>
<accession>A0A812B3X9</accession>
<dbReference type="PRINTS" id="PR00700">
    <property type="entry name" value="PRTYPHPHTASE"/>
</dbReference>
<dbReference type="Proteomes" id="UP000597762">
    <property type="component" value="Unassembled WGS sequence"/>
</dbReference>
<evidence type="ECO:0000256" key="5">
    <source>
        <dbReference type="ARBA" id="ARBA00022801"/>
    </source>
</evidence>
<dbReference type="Pfam" id="PF00041">
    <property type="entry name" value="fn3"/>
    <property type="match status" value="5"/>
</dbReference>
<dbReference type="InterPro" id="IPR029021">
    <property type="entry name" value="Prot-tyrosine_phosphatase-like"/>
</dbReference>
<feature type="domain" description="Fibronectin type-III" evidence="14">
    <location>
        <begin position="702"/>
        <end position="797"/>
    </location>
</feature>
<keyword evidence="5 15" id="KW-0378">Hydrolase</keyword>
<evidence type="ECO:0000256" key="10">
    <source>
        <dbReference type="ARBA" id="ARBA00051722"/>
    </source>
</evidence>
<dbReference type="GO" id="GO:0016020">
    <property type="term" value="C:membrane"/>
    <property type="evidence" value="ECO:0007669"/>
    <property type="project" value="UniProtKB-SubCell"/>
</dbReference>
<evidence type="ECO:0000256" key="3">
    <source>
        <dbReference type="ARBA" id="ARBA00022692"/>
    </source>
</evidence>
<dbReference type="PROSITE" id="PS50055">
    <property type="entry name" value="TYR_PHOSPHATASE_PTP"/>
    <property type="match status" value="1"/>
</dbReference>
<dbReference type="PANTHER" id="PTHR46957:SF3">
    <property type="entry name" value="CYTOKINE RECEPTOR"/>
    <property type="match status" value="1"/>
</dbReference>
<evidence type="ECO:0000256" key="6">
    <source>
        <dbReference type="ARBA" id="ARBA00022912"/>
    </source>
</evidence>
<evidence type="ECO:0000256" key="1">
    <source>
        <dbReference type="ARBA" id="ARBA00004479"/>
    </source>
</evidence>
<evidence type="ECO:0000259" key="13">
    <source>
        <dbReference type="PROSITE" id="PS50056"/>
    </source>
</evidence>
<evidence type="ECO:0000259" key="12">
    <source>
        <dbReference type="PROSITE" id="PS50055"/>
    </source>
</evidence>
<feature type="domain" description="Tyrosine-protein phosphatase" evidence="12">
    <location>
        <begin position="1043"/>
        <end position="1299"/>
    </location>
</feature>
<dbReference type="EMBL" id="CAHIKZ030000336">
    <property type="protein sequence ID" value="CAE1169147.1"/>
    <property type="molecule type" value="Genomic_DNA"/>
</dbReference>
<keyword evidence="9" id="KW-0325">Glycoprotein</keyword>
<dbReference type="SMART" id="SM00194">
    <property type="entry name" value="PTPc"/>
    <property type="match status" value="1"/>
</dbReference>
<feature type="domain" description="Fibronectin type-III" evidence="14">
    <location>
        <begin position="414"/>
        <end position="514"/>
    </location>
</feature>
<dbReference type="InterPro" id="IPR036116">
    <property type="entry name" value="FN3_sf"/>
</dbReference>
<gene>
    <name evidence="15" type="ORF">SPHA_10450</name>
</gene>
<keyword evidence="3 11" id="KW-0812">Transmembrane</keyword>
<feature type="transmembrane region" description="Helical" evidence="11">
    <location>
        <begin position="959"/>
        <end position="981"/>
    </location>
</feature>
<evidence type="ECO:0000313" key="15">
    <source>
        <dbReference type="EMBL" id="CAE1169147.1"/>
    </source>
</evidence>
<dbReference type="SUPFAM" id="SSF49265">
    <property type="entry name" value="Fibronectin type III"/>
    <property type="match status" value="5"/>
</dbReference>
<sequence>MEGLPIPQNIHIISATENSLNVNLDTQPQQQNEYSIRITTDEVANFSKVFRTQEKEYNITSLIPGILYKIFVSIVSDGLQSKEFMLKNYTVPAAPELNISKNGTDYVQLSIKRNGTLCNNFHINEELSNHSRIEEDGEICTMKLVNLEPGRKYYLKMWQTRDVWKSRIKEISIFTELRFIGPVQNFTILNLGARTVEIFLQPPKEKYGDIIGYLIETTGDKFCQIMVLNCSGCNMTKKTTYALPAACKEKLCTKTKFLEKEVETLKKKVTIKNLLPYHKYKILVMAYNKEICGKKTQMSINTLESTPSKPISMITKEGVPSPVVNLEITKVTNTSLEFKWERPCFPNGNITNYRVEYSNEGGMVNHNQTIALAGKLEKLHPYQTYSINVSACTRSGCSKSENVKNRTLAGTPSKVRQLQGTSVSNDSITLKYEAPKHKNGIIISYTIEVCFKKHICRHTPNNTVSICNEFNTTERTYVLKDLKPNWPYIVRVCAWTSKGAGKFSKPISMITKEGVPSPVVNLEITKVTNTSLEFKWERPCFPNGNITNYRVEYSNEGGMVNHNQTLALAGKLEKLHPYQTYSINVSACTRSGCSKSENVKNRTLAGIPLNVKNVIAKPNSSTSVTVRWDQPQDKMGPTNYVVETLDNGKKLKGCKAEGFESTDCTVTGLEEYWSYSFIVTAWTSAGQSKSMESPEVRTHESNPGHVTNLEIGLKCYTRIYVKWEPPVLRERNGIICKYRVNLEQNGSNQTQLVNTTHRYKEFNVKTERNYTVQVRAITKIGEGPITEKTISVPAGPPVIPEGILFSPAPFFAKDRRKQIAILLPMKFFSNDSNGQPNLWGLIVAQSEAVNGNNTGMQKRLNEFHLKNMQRWEDVHDNDIIQAYRPTSDDWKPPPFYGDDGNSHYILGADKDCDMGKYYCNGYLQPGRSYRIKAFMCTRGGCSETKYSGLFYTEKDLSPVYISLPILIITALLSLAAVIFMWRKQLFCFRKQDIPIFSEVSFVRKIGETNKSFVMNLEPKSRSINLDEFHEKVEKMKKDSNLLFCEEFQLLRTSSPSKTHLAAELQANRTKNRYTNILAFDHSRVKLLPLDDEEGSDYINANYMPGYHSKREYIAAQGPLPGTKDDFWRMVWEQNVSVVVMVTQAVERGRIKCEIYWPTGTDPVYFGDLVIQLRSESNLSDYILRILDVQLGDQKREVKHFHFLKWPDFGCPANTSLLINFIQTVRSYMPYTATGPTIIHCSAGVGRTGTFIAIDWLLQHIREHSEVDIFGLILEMRGYRVNMVQTEDQYIFIHQCIDDHMRQISAEEDIYMNETQM</sequence>
<evidence type="ECO:0000256" key="4">
    <source>
        <dbReference type="ARBA" id="ARBA00022729"/>
    </source>
</evidence>
<reference evidence="15" key="1">
    <citation type="submission" date="2021-01" db="EMBL/GenBank/DDBJ databases">
        <authorList>
            <person name="Li R."/>
            <person name="Bekaert M."/>
        </authorList>
    </citation>
    <scope>NUCLEOTIDE SEQUENCE</scope>
    <source>
        <strain evidence="15">Farmed</strain>
    </source>
</reference>
<dbReference type="Gene3D" id="3.90.190.10">
    <property type="entry name" value="Protein tyrosine phosphatase superfamily"/>
    <property type="match status" value="1"/>
</dbReference>
<dbReference type="SMART" id="SM00404">
    <property type="entry name" value="PTPc_motif"/>
    <property type="match status" value="1"/>
</dbReference>
<evidence type="ECO:0000256" key="9">
    <source>
        <dbReference type="ARBA" id="ARBA00023180"/>
    </source>
</evidence>
<dbReference type="SMART" id="SM00060">
    <property type="entry name" value="FN3"/>
    <property type="match status" value="7"/>
</dbReference>
<evidence type="ECO:0000313" key="16">
    <source>
        <dbReference type="Proteomes" id="UP000597762"/>
    </source>
</evidence>
<dbReference type="Pfam" id="PF00102">
    <property type="entry name" value="Y_phosphatase"/>
    <property type="match status" value="1"/>
</dbReference>
<dbReference type="InterPro" id="IPR003595">
    <property type="entry name" value="Tyr_Pase_cat"/>
</dbReference>
<dbReference type="InterPro" id="IPR003961">
    <property type="entry name" value="FN3_dom"/>
</dbReference>
<evidence type="ECO:0000259" key="14">
    <source>
        <dbReference type="PROSITE" id="PS50853"/>
    </source>
</evidence>
<keyword evidence="4" id="KW-0732">Signal</keyword>
<dbReference type="PANTHER" id="PTHR46957">
    <property type="entry name" value="CYTOKINE RECEPTOR"/>
    <property type="match status" value="1"/>
</dbReference>
<dbReference type="EC" id="3.1.3.48" evidence="2"/>
<comment type="caution">
    <text evidence="15">The sequence shown here is derived from an EMBL/GenBank/DDBJ whole genome shotgun (WGS) entry which is preliminary data.</text>
</comment>
<evidence type="ECO:0000256" key="7">
    <source>
        <dbReference type="ARBA" id="ARBA00022989"/>
    </source>
</evidence>
<dbReference type="PROSITE" id="PS50056">
    <property type="entry name" value="TYR_PHOSPHATASE_2"/>
    <property type="match status" value="1"/>
</dbReference>
<keyword evidence="16" id="KW-1185">Reference proteome</keyword>
<keyword evidence="8 11" id="KW-0472">Membrane</keyword>
<dbReference type="PROSITE" id="PS00383">
    <property type="entry name" value="TYR_PHOSPHATASE_1"/>
    <property type="match status" value="1"/>
</dbReference>
<keyword evidence="6" id="KW-0904">Protein phosphatase</keyword>
<proteinExistence type="predicted"/>
<feature type="domain" description="Fibronectin type-III" evidence="14">
    <location>
        <begin position="610"/>
        <end position="701"/>
    </location>
</feature>
<dbReference type="SUPFAM" id="SSF52799">
    <property type="entry name" value="(Phosphotyrosine protein) phosphatases II"/>
    <property type="match status" value="1"/>
</dbReference>
<dbReference type="GO" id="GO:0004725">
    <property type="term" value="F:protein tyrosine phosphatase activity"/>
    <property type="evidence" value="ECO:0007669"/>
    <property type="project" value="UniProtKB-EC"/>
</dbReference>
<dbReference type="InterPro" id="IPR013783">
    <property type="entry name" value="Ig-like_fold"/>
</dbReference>
<evidence type="ECO:0000256" key="2">
    <source>
        <dbReference type="ARBA" id="ARBA00013064"/>
    </source>
</evidence>
<keyword evidence="7 11" id="KW-1133">Transmembrane helix</keyword>
<dbReference type="InterPro" id="IPR000387">
    <property type="entry name" value="Tyr_Pase_dom"/>
</dbReference>
<evidence type="ECO:0000256" key="8">
    <source>
        <dbReference type="ARBA" id="ARBA00023136"/>
    </source>
</evidence>
<comment type="catalytic activity">
    <reaction evidence="10">
        <text>O-phospho-L-tyrosyl-[protein] + H2O = L-tyrosyl-[protein] + phosphate</text>
        <dbReference type="Rhea" id="RHEA:10684"/>
        <dbReference type="Rhea" id="RHEA-COMP:10136"/>
        <dbReference type="Rhea" id="RHEA-COMP:20101"/>
        <dbReference type="ChEBI" id="CHEBI:15377"/>
        <dbReference type="ChEBI" id="CHEBI:43474"/>
        <dbReference type="ChEBI" id="CHEBI:46858"/>
        <dbReference type="ChEBI" id="CHEBI:61978"/>
        <dbReference type="EC" id="3.1.3.48"/>
    </reaction>
</comment>
<organism evidence="15 16">
    <name type="scientific">Acanthosepion pharaonis</name>
    <name type="common">Pharaoh cuttlefish</name>
    <name type="synonym">Sepia pharaonis</name>
    <dbReference type="NCBI Taxonomy" id="158019"/>
    <lineage>
        <taxon>Eukaryota</taxon>
        <taxon>Metazoa</taxon>
        <taxon>Spiralia</taxon>
        <taxon>Lophotrochozoa</taxon>
        <taxon>Mollusca</taxon>
        <taxon>Cephalopoda</taxon>
        <taxon>Coleoidea</taxon>
        <taxon>Decapodiformes</taxon>
        <taxon>Sepiida</taxon>
        <taxon>Sepiina</taxon>
        <taxon>Sepiidae</taxon>
        <taxon>Acanthosepion</taxon>
    </lineage>
</organism>
<dbReference type="Gene3D" id="2.60.40.10">
    <property type="entry name" value="Immunoglobulins"/>
    <property type="match status" value="7"/>
</dbReference>
<dbReference type="InterPro" id="IPR016130">
    <property type="entry name" value="Tyr_Pase_AS"/>
</dbReference>
<feature type="domain" description="Fibronectin type-III" evidence="14">
    <location>
        <begin position="6"/>
        <end position="94"/>
    </location>
</feature>
<comment type="subcellular location">
    <subcellularLocation>
        <location evidence="1">Membrane</location>
        <topology evidence="1">Single-pass type I membrane protein</topology>
    </subcellularLocation>
</comment>
<evidence type="ECO:0000256" key="11">
    <source>
        <dbReference type="SAM" id="Phobius"/>
    </source>
</evidence>
<feature type="domain" description="Tyrosine specific protein phosphatases" evidence="13">
    <location>
        <begin position="1218"/>
        <end position="1290"/>
    </location>
</feature>
<dbReference type="FunFam" id="3.90.190.10:FF:000009">
    <property type="entry name" value="Receptor-type tyrosine-protein phosphatase beta"/>
    <property type="match status" value="1"/>
</dbReference>
<dbReference type="InterPro" id="IPR050713">
    <property type="entry name" value="RTP_Phos/Ushers"/>
</dbReference>
<protein>
    <recommendedName>
        <fullName evidence="2">protein-tyrosine-phosphatase</fullName>
        <ecNumber evidence="2">3.1.3.48</ecNumber>
    </recommendedName>
</protein>
<feature type="domain" description="Fibronectin type-III" evidence="14">
    <location>
        <begin position="518"/>
        <end position="607"/>
    </location>
</feature>
<dbReference type="PROSITE" id="PS50853">
    <property type="entry name" value="FN3"/>
    <property type="match status" value="6"/>
</dbReference>
<dbReference type="InterPro" id="IPR000242">
    <property type="entry name" value="PTP_cat"/>
</dbReference>